<evidence type="ECO:0000313" key="1">
    <source>
        <dbReference type="EMBL" id="KAI4464442.1"/>
    </source>
</evidence>
<proteinExistence type="predicted"/>
<gene>
    <name evidence="1" type="ORF">MML48_3g00021388</name>
</gene>
<protein>
    <submittedName>
        <fullName evidence="1">Dna topoisomerase i</fullName>
    </submittedName>
</protein>
<reference evidence="1" key="1">
    <citation type="submission" date="2022-04" db="EMBL/GenBank/DDBJ databases">
        <title>Chromosome-scale genome assembly of Holotrichia oblita Faldermann.</title>
        <authorList>
            <person name="Rongchong L."/>
        </authorList>
    </citation>
    <scope>NUCLEOTIDE SEQUENCE</scope>
    <source>
        <strain evidence="1">81SQS9</strain>
    </source>
</reference>
<dbReference type="EMBL" id="CM043017">
    <property type="protein sequence ID" value="KAI4464442.1"/>
    <property type="molecule type" value="Genomic_DNA"/>
</dbReference>
<organism evidence="1 2">
    <name type="scientific">Holotrichia oblita</name>
    <name type="common">Chafer beetle</name>
    <dbReference type="NCBI Taxonomy" id="644536"/>
    <lineage>
        <taxon>Eukaryota</taxon>
        <taxon>Metazoa</taxon>
        <taxon>Ecdysozoa</taxon>
        <taxon>Arthropoda</taxon>
        <taxon>Hexapoda</taxon>
        <taxon>Insecta</taxon>
        <taxon>Pterygota</taxon>
        <taxon>Neoptera</taxon>
        <taxon>Endopterygota</taxon>
        <taxon>Coleoptera</taxon>
        <taxon>Polyphaga</taxon>
        <taxon>Scarabaeiformia</taxon>
        <taxon>Scarabaeidae</taxon>
        <taxon>Melolonthinae</taxon>
        <taxon>Holotrichia</taxon>
    </lineage>
</organism>
<name>A0ACB9TCB9_HOLOL</name>
<dbReference type="Proteomes" id="UP001056778">
    <property type="component" value="Chromosome 3"/>
</dbReference>
<keyword evidence="2" id="KW-1185">Reference proteome</keyword>
<sequence>MYGVKNSSDVNEVLTFQSKNIDENFDKKFKNFDSSSLPPCKVELQQHLFRVRYVTKLWRNAHLRHTTSLSPVASGWTINDNKYDFVWFVGEQLPYQVADIIIQRKKKKAEIKSEPVTEGSPKKRKKKDEEEQEVWKCWEEENRADEVKCVFLEHKGPVFAPAYDPSPEKIKFYYNGHKMKLLQDAEEVAGFYTKMLDHDYTTKDTFNTNIFKDWRKVMTDK</sequence>
<accession>A0ACB9TCB9</accession>
<evidence type="ECO:0000313" key="2">
    <source>
        <dbReference type="Proteomes" id="UP001056778"/>
    </source>
</evidence>
<comment type="caution">
    <text evidence="1">The sequence shown here is derived from an EMBL/GenBank/DDBJ whole genome shotgun (WGS) entry which is preliminary data.</text>
</comment>